<dbReference type="Proteomes" id="UP000724584">
    <property type="component" value="Unassembled WGS sequence"/>
</dbReference>
<keyword evidence="2" id="KW-1185">Reference proteome</keyword>
<sequence>MTIPETYKAFRRTTGDLPRTIAPSTEKLPRELGPHDVLLKIHAVSLNFRDVGMLNGRYPMEVMERGIPASDAAAEVAATGTAVKDFAIGDHVSVIFDLGHLTGDSDDPGKALGGDVEGVLAEYAIFEDKYIVKLPKYLSWEEGSTIACAGVTAWSALDGLKAANPRSALLQGTGGVSLFALLICLAAGIRPIITSSSDKKLEDVKKLGSDVRGINYKAVSDQVSEVKRLTDGKGVDFVVNNTGPGSIPQDISFLRQRGGTVSLVGFLAGFNGDWPAAAIMALLSKTAKLKGIGVGSKEDFEELNRFLEEKKVSLAPLIDRVFTFDESPAAFDYLYSGSHVGKVVIKPVTQHSRARAMPGLAACSPTISVEPAETTRDSAWETGLPSVPTVELQHQGLGPMASSDLNLIPSVSGPSRLFGPSSFCSYHRPLTGEGDQPYTTPSNNYSPGTRYEASPVGGRHGTPGAFFAGGSQLSESDYRATPPPPVAPMRAADTSSIGRGGGGKPVAASASPAAGKSKRVRTGCLTCRERHLKCDEGVPECNNCRKSNRECRRGIRLNFIDIQVKDPPCLLPPTAEWSVQILDESRLIASEYRGGLGRYPEVVSPPPESDLDARREEERSEAQTTGHLEAQTTSHFLSGIGGSGDAPTVRDQYHPHHVGQPPPSGPPSHHNSPSARLSLEPSSLATRPPPRSQMSLGGFGEDTFTFPSLHDPDGGKAQKSHTLNIRNRDGLTAGPPHEFRPAPQANSNPQLSTPTGLMTPSSENTTGERDYLSTEEEIHFMQVFIDEVSIWMDALSKDKHFANTVPYLALKLPMLLNALLACGARHLTLIGQHSGEKADYYYKLATTQLFSEQARDRSPSESALTAVVLTAYNVMTDRPTDRMGHIASTRALIRDCGWNASSTGLGVACFWVNVGMEVLSCISFGWQTAWDPDQWGLDLEFATLGSASRSGSRSVAGSDDVWSARAEGVPVANDNIETADEEELYLHRIFYIMAKVANFRANTPQFQEPSPHDEQVRLQNRFAEWRRLQNMCNAWNLNCPRPMRPYGYLPEASSKSLFPNVW</sequence>
<protein>
    <submittedName>
        <fullName evidence="1">Uncharacterized protein</fullName>
    </submittedName>
</protein>
<comment type="caution">
    <text evidence="1">The sequence shown here is derived from an EMBL/GenBank/DDBJ whole genome shotgun (WGS) entry which is preliminary data.</text>
</comment>
<reference evidence="1 2" key="1">
    <citation type="journal article" date="2021" name="Nat. Commun.">
        <title>Genetic determinants of endophytism in the Arabidopsis root mycobiome.</title>
        <authorList>
            <person name="Mesny F."/>
            <person name="Miyauchi S."/>
            <person name="Thiergart T."/>
            <person name="Pickel B."/>
            <person name="Atanasova L."/>
            <person name="Karlsson M."/>
            <person name="Huettel B."/>
            <person name="Barry K.W."/>
            <person name="Haridas S."/>
            <person name="Chen C."/>
            <person name="Bauer D."/>
            <person name="Andreopoulos W."/>
            <person name="Pangilinan J."/>
            <person name="LaButti K."/>
            <person name="Riley R."/>
            <person name="Lipzen A."/>
            <person name="Clum A."/>
            <person name="Drula E."/>
            <person name="Henrissat B."/>
            <person name="Kohler A."/>
            <person name="Grigoriev I.V."/>
            <person name="Martin F.M."/>
            <person name="Hacquard S."/>
        </authorList>
    </citation>
    <scope>NUCLEOTIDE SEQUENCE [LARGE SCALE GENOMIC DNA]</scope>
    <source>
        <strain evidence="1 2">MPI-SDFR-AT-0079</strain>
    </source>
</reference>
<evidence type="ECO:0000313" key="1">
    <source>
        <dbReference type="EMBL" id="KAH6631466.1"/>
    </source>
</evidence>
<proteinExistence type="predicted"/>
<name>A0ACB7P8J6_9PEZI</name>
<organism evidence="1 2">
    <name type="scientific">Chaetomium tenue</name>
    <dbReference type="NCBI Taxonomy" id="1854479"/>
    <lineage>
        <taxon>Eukaryota</taxon>
        <taxon>Fungi</taxon>
        <taxon>Dikarya</taxon>
        <taxon>Ascomycota</taxon>
        <taxon>Pezizomycotina</taxon>
        <taxon>Sordariomycetes</taxon>
        <taxon>Sordariomycetidae</taxon>
        <taxon>Sordariales</taxon>
        <taxon>Chaetomiaceae</taxon>
        <taxon>Chaetomium</taxon>
    </lineage>
</organism>
<dbReference type="EMBL" id="JAGIZQ010000004">
    <property type="protein sequence ID" value="KAH6631466.1"/>
    <property type="molecule type" value="Genomic_DNA"/>
</dbReference>
<accession>A0ACB7P8J6</accession>
<gene>
    <name evidence="1" type="ORF">F5144DRAFT_592470</name>
</gene>
<evidence type="ECO:0000313" key="2">
    <source>
        <dbReference type="Proteomes" id="UP000724584"/>
    </source>
</evidence>